<dbReference type="Gene3D" id="1.10.510.10">
    <property type="entry name" value="Transferase(Phosphotransferase) domain 1"/>
    <property type="match status" value="1"/>
</dbReference>
<keyword evidence="3" id="KW-0808">Transferase</keyword>
<proteinExistence type="predicted"/>
<dbReference type="GO" id="GO:0004674">
    <property type="term" value="F:protein serine/threonine kinase activity"/>
    <property type="evidence" value="ECO:0007669"/>
    <property type="project" value="TreeGrafter"/>
</dbReference>
<dbReference type="AlphaFoldDB" id="A0AAN6Y4B9"/>
<dbReference type="Proteomes" id="UP001301769">
    <property type="component" value="Unassembled WGS sequence"/>
</dbReference>
<dbReference type="InterPro" id="IPR000719">
    <property type="entry name" value="Prot_kinase_dom"/>
</dbReference>
<protein>
    <submittedName>
        <fullName evidence="3">Kinase-like domain-containing protein</fullName>
    </submittedName>
</protein>
<feature type="domain" description="Protein kinase" evidence="2">
    <location>
        <begin position="161"/>
        <end position="507"/>
    </location>
</feature>
<sequence>MAITRPRRDIAHLMRETKQNNRYDDRGFVPPSELRKIITDDLTRGVSRSFRQPACNVVKVTATLLSILTNSDKTVKACLCRMLDSGLDDSYLPVTYDPETTQIASGEGRRRRIFITGLEEYQRSRFVENQWHFHLPEFGDIDETGVREQRWLDPSTILPVVYCAPDAHAGAYGQVYQIRMHHEYLKIRPAPTEKNNPMLALKRLTVLDAEKAYRQEEAALLRINRLNHKHLVKLIDSFKRGRDYFFLFPWAAGGDLFGLWRKYDIGSDHENRSDEMKRWLLIQTRGIVSAIEAIHNLPDTAHGSEENGRHGDIRPHNILLFYDSESGHPSSCSEDRYPWSEGAGGTLRVADVGLARFHEKVTDNRQGPTDTTGAFLEYAPPSTSQARYDGTKPPRSRSYDIWTLGCLFHDLIVWVLFGAAEVERLHYARRSDGSLSSQFYWWNISSQSYTMNPVVEESIEKIRLALHRFGGNSDKWLEELVDIVEKDLLQINEAKRITSLDLDNKLLDMLARAGCDIDAAYLCSSTADNGGEDDTAAILTMRNLNSSSSNVKTKKKNKHPRGGVSNWFRRHQSGS</sequence>
<evidence type="ECO:0000259" key="2">
    <source>
        <dbReference type="PROSITE" id="PS50011"/>
    </source>
</evidence>
<dbReference type="SMART" id="SM00220">
    <property type="entry name" value="S_TKc"/>
    <property type="match status" value="1"/>
</dbReference>
<dbReference type="PANTHER" id="PTHR24359">
    <property type="entry name" value="SERINE/THREONINE-PROTEIN KINASE SBK1"/>
    <property type="match status" value="1"/>
</dbReference>
<evidence type="ECO:0000313" key="4">
    <source>
        <dbReference type="Proteomes" id="UP001301769"/>
    </source>
</evidence>
<dbReference type="CDD" id="cd00180">
    <property type="entry name" value="PKc"/>
    <property type="match status" value="1"/>
</dbReference>
<name>A0AAN6Y4B9_9PEZI</name>
<dbReference type="InterPro" id="IPR011009">
    <property type="entry name" value="Kinase-like_dom_sf"/>
</dbReference>
<comment type="caution">
    <text evidence="3">The sequence shown here is derived from an EMBL/GenBank/DDBJ whole genome shotgun (WGS) entry which is preliminary data.</text>
</comment>
<keyword evidence="3" id="KW-0418">Kinase</keyword>
<dbReference type="Pfam" id="PF00069">
    <property type="entry name" value="Pkinase"/>
    <property type="match status" value="1"/>
</dbReference>
<feature type="region of interest" description="Disordered" evidence="1">
    <location>
        <begin position="547"/>
        <end position="575"/>
    </location>
</feature>
<reference evidence="3" key="2">
    <citation type="submission" date="2023-05" db="EMBL/GenBank/DDBJ databases">
        <authorList>
            <consortium name="Lawrence Berkeley National Laboratory"/>
            <person name="Steindorff A."/>
            <person name="Hensen N."/>
            <person name="Bonometti L."/>
            <person name="Westerberg I."/>
            <person name="Brannstrom I.O."/>
            <person name="Guillou S."/>
            <person name="Cros-Aarteil S."/>
            <person name="Calhoun S."/>
            <person name="Haridas S."/>
            <person name="Kuo A."/>
            <person name="Mondo S."/>
            <person name="Pangilinan J."/>
            <person name="Riley R."/>
            <person name="Labutti K."/>
            <person name="Andreopoulos B."/>
            <person name="Lipzen A."/>
            <person name="Chen C."/>
            <person name="Yanf M."/>
            <person name="Daum C."/>
            <person name="Ng V."/>
            <person name="Clum A."/>
            <person name="Ohm R."/>
            <person name="Martin F."/>
            <person name="Silar P."/>
            <person name="Natvig D."/>
            <person name="Lalanne C."/>
            <person name="Gautier V."/>
            <person name="Ament-Velasquez S.L."/>
            <person name="Kruys A."/>
            <person name="Hutchinson M.I."/>
            <person name="Powell A.J."/>
            <person name="Barry K."/>
            <person name="Miller A.N."/>
            <person name="Grigoriev I.V."/>
            <person name="Debuchy R."/>
            <person name="Gladieux P."/>
            <person name="Thoren M.H."/>
            <person name="Johannesson H."/>
        </authorList>
    </citation>
    <scope>NUCLEOTIDE SEQUENCE</scope>
    <source>
        <strain evidence="3">PSN293</strain>
    </source>
</reference>
<dbReference type="SUPFAM" id="SSF56112">
    <property type="entry name" value="Protein kinase-like (PK-like)"/>
    <property type="match status" value="1"/>
</dbReference>
<accession>A0AAN6Y4B9</accession>
<gene>
    <name evidence="3" type="ORF">QBC37DRAFT_388922</name>
</gene>
<dbReference type="GO" id="GO:0005524">
    <property type="term" value="F:ATP binding"/>
    <property type="evidence" value="ECO:0007669"/>
    <property type="project" value="InterPro"/>
</dbReference>
<keyword evidence="4" id="KW-1185">Reference proteome</keyword>
<reference evidence="3" key="1">
    <citation type="journal article" date="2023" name="Mol. Phylogenet. Evol.">
        <title>Genome-scale phylogeny and comparative genomics of the fungal order Sordariales.</title>
        <authorList>
            <person name="Hensen N."/>
            <person name="Bonometti L."/>
            <person name="Westerberg I."/>
            <person name="Brannstrom I.O."/>
            <person name="Guillou S."/>
            <person name="Cros-Aarteil S."/>
            <person name="Calhoun S."/>
            <person name="Haridas S."/>
            <person name="Kuo A."/>
            <person name="Mondo S."/>
            <person name="Pangilinan J."/>
            <person name="Riley R."/>
            <person name="LaButti K."/>
            <person name="Andreopoulos B."/>
            <person name="Lipzen A."/>
            <person name="Chen C."/>
            <person name="Yan M."/>
            <person name="Daum C."/>
            <person name="Ng V."/>
            <person name="Clum A."/>
            <person name="Steindorff A."/>
            <person name="Ohm R.A."/>
            <person name="Martin F."/>
            <person name="Silar P."/>
            <person name="Natvig D.O."/>
            <person name="Lalanne C."/>
            <person name="Gautier V."/>
            <person name="Ament-Velasquez S.L."/>
            <person name="Kruys A."/>
            <person name="Hutchinson M.I."/>
            <person name="Powell A.J."/>
            <person name="Barry K."/>
            <person name="Miller A.N."/>
            <person name="Grigoriev I.V."/>
            <person name="Debuchy R."/>
            <person name="Gladieux P."/>
            <person name="Hiltunen Thoren M."/>
            <person name="Johannesson H."/>
        </authorList>
    </citation>
    <scope>NUCLEOTIDE SEQUENCE</scope>
    <source>
        <strain evidence="3">PSN293</strain>
    </source>
</reference>
<evidence type="ECO:0000313" key="3">
    <source>
        <dbReference type="EMBL" id="KAK4212294.1"/>
    </source>
</evidence>
<evidence type="ECO:0000256" key="1">
    <source>
        <dbReference type="SAM" id="MobiDB-lite"/>
    </source>
</evidence>
<organism evidence="3 4">
    <name type="scientific">Rhypophila decipiens</name>
    <dbReference type="NCBI Taxonomy" id="261697"/>
    <lineage>
        <taxon>Eukaryota</taxon>
        <taxon>Fungi</taxon>
        <taxon>Dikarya</taxon>
        <taxon>Ascomycota</taxon>
        <taxon>Pezizomycotina</taxon>
        <taxon>Sordariomycetes</taxon>
        <taxon>Sordariomycetidae</taxon>
        <taxon>Sordariales</taxon>
        <taxon>Naviculisporaceae</taxon>
        <taxon>Rhypophila</taxon>
    </lineage>
</organism>
<dbReference type="PROSITE" id="PS50011">
    <property type="entry name" value="PROTEIN_KINASE_DOM"/>
    <property type="match status" value="1"/>
</dbReference>
<dbReference type="PANTHER" id="PTHR24359:SF1">
    <property type="entry name" value="INHIBITOR OF NUCLEAR FACTOR KAPPA-B KINASE EPSILON SUBUNIT HOMOLOG 1-RELATED"/>
    <property type="match status" value="1"/>
</dbReference>
<feature type="compositionally biased region" description="Basic residues" evidence="1">
    <location>
        <begin position="552"/>
        <end position="561"/>
    </location>
</feature>
<dbReference type="EMBL" id="MU858130">
    <property type="protein sequence ID" value="KAK4212294.1"/>
    <property type="molecule type" value="Genomic_DNA"/>
</dbReference>